<evidence type="ECO:0000256" key="9">
    <source>
        <dbReference type="ARBA" id="ARBA00037387"/>
    </source>
</evidence>
<dbReference type="InterPro" id="IPR036095">
    <property type="entry name" value="PTS_EIIB-like_sf"/>
</dbReference>
<dbReference type="InterPro" id="IPR013011">
    <property type="entry name" value="PTS_EIIB_2"/>
</dbReference>
<name>A0A1H0W329_9BACI</name>
<dbReference type="PANTHER" id="PTHR36203">
    <property type="entry name" value="ASCORBATE-SPECIFIC PTS SYSTEM EIIA COMPONENT"/>
    <property type="match status" value="1"/>
</dbReference>
<evidence type="ECO:0000256" key="6">
    <source>
        <dbReference type="ARBA" id="ARBA00022683"/>
    </source>
</evidence>
<dbReference type="GO" id="GO:0009401">
    <property type="term" value="P:phosphoenolpyruvate-dependent sugar phosphotransferase system"/>
    <property type="evidence" value="ECO:0007669"/>
    <property type="project" value="UniProtKB-KW"/>
</dbReference>
<gene>
    <name evidence="15" type="ORF">SAMN05216565_10915</name>
</gene>
<reference evidence="16" key="1">
    <citation type="submission" date="2016-10" db="EMBL/GenBank/DDBJ databases">
        <authorList>
            <person name="Varghese N."/>
            <person name="Submissions S."/>
        </authorList>
    </citation>
    <scope>NUCLEOTIDE SEQUENCE [LARGE SCALE GENOMIC DNA]</scope>
    <source>
        <strain evidence="16">IBRC-M10078</strain>
    </source>
</reference>
<dbReference type="InterPro" id="IPR003501">
    <property type="entry name" value="PTS_EIIB_2/3"/>
</dbReference>
<dbReference type="EMBL" id="FNJU01000009">
    <property type="protein sequence ID" value="SDP85150.1"/>
    <property type="molecule type" value="Genomic_DNA"/>
</dbReference>
<dbReference type="InterPro" id="IPR016152">
    <property type="entry name" value="PTrfase/Anion_transptr"/>
</dbReference>
<dbReference type="SUPFAM" id="SSF52794">
    <property type="entry name" value="PTS system IIB component-like"/>
    <property type="match status" value="1"/>
</dbReference>
<dbReference type="SUPFAM" id="SSF55804">
    <property type="entry name" value="Phoshotransferase/anion transport protein"/>
    <property type="match status" value="1"/>
</dbReference>
<dbReference type="PANTHER" id="PTHR36203:SF1">
    <property type="entry name" value="ASCORBATE-SPECIFIC PTS SYSTEM EIIA COMPONENT"/>
    <property type="match status" value="1"/>
</dbReference>
<feature type="domain" description="PTS EIIB type-2" evidence="13">
    <location>
        <begin position="400"/>
        <end position="488"/>
    </location>
</feature>
<dbReference type="GO" id="GO:0016301">
    <property type="term" value="F:kinase activity"/>
    <property type="evidence" value="ECO:0007669"/>
    <property type="project" value="UniProtKB-KW"/>
</dbReference>
<dbReference type="InterPro" id="IPR002178">
    <property type="entry name" value="PTS_EIIA_type-2_dom"/>
</dbReference>
<dbReference type="PROSITE" id="PS00372">
    <property type="entry name" value="PTS_EIIA_TYPE_2_HIS"/>
    <property type="match status" value="1"/>
</dbReference>
<proteinExistence type="predicted"/>
<keyword evidence="5" id="KW-0808">Transferase</keyword>
<protein>
    <recommendedName>
        <fullName evidence="10">Ascorbate-specific PTS system EIIA component</fullName>
    </recommendedName>
    <alternativeName>
        <fullName evidence="11">Ascorbate-specific phosphotransferase enzyme IIA component</fullName>
    </alternativeName>
</protein>
<dbReference type="Gene3D" id="1.10.10.10">
    <property type="entry name" value="Winged helix-like DNA-binding domain superfamily/Winged helix DNA-binding domain"/>
    <property type="match status" value="1"/>
</dbReference>
<dbReference type="GO" id="GO:0006355">
    <property type="term" value="P:regulation of DNA-templated transcription"/>
    <property type="evidence" value="ECO:0007669"/>
    <property type="project" value="InterPro"/>
</dbReference>
<dbReference type="Pfam" id="PF00359">
    <property type="entry name" value="PTS_EIIA_2"/>
    <property type="match status" value="1"/>
</dbReference>
<sequence length="686" mass="79884">MIQEERPALLLNLLLEKNQTTMNGLMEQTKLSKRQITYDFEKINYWLRTQKLPPIIYKRTNLISMPPEVNHYFINHTNSTLKQSMIISDEERLYLIYLYLFIRTEQISSAHLTDLLRVSKNTVISDMKKLNSKLASSIVRVDYSRERGYHLKGSEFDKRVVVLQYVSLLLKKPYGQDLLHHLLEKSYLQDVYFYVREALEMVEKEFQLHFVEERLRDFTYFLVFYYYRQKQGKLVQLHRDEIDVLIQNGMKKPVEKLLEALKIEKIESELCYTIIQLLGLSRGNLNYQQGDLVFDLCKKLVLDFESKACITFENRTEVIETLFQHVKPAYFRMKYRIPINNPLIEQIQTEHHELYTIVKDLLLPLETLLNISIPEEEIGFITIHFGALLQKPKRKLAEKKRAVVVCPSGVSSSLMVKHQLESLFSEITIMKTLSIAEFEHEDASVYDLIFSTVPLKKSYHYFHVKPIMTPTEKNVLVNSVYGQLFQVEHHEISASQLLKIIGKYADIHDEEALKYELTELSIHKKVNAFRRNQPMLNELLTEDTIQFADQLSSWEDAIKNAAKPLLSKGVIEDSYIQAMIENVKELGPYMIIGPEVAIPHARPENGVNKVGMSFLKLKEPVYFLGEEKHAVRLLFCIAAVDHTTHLTALSQLTKLLSSKTNLETLKDSESKDEVIELITKYSLLNK</sequence>
<dbReference type="CDD" id="cd00211">
    <property type="entry name" value="PTS_IIA_fru"/>
    <property type="match status" value="1"/>
</dbReference>
<comment type="subcellular location">
    <subcellularLocation>
        <location evidence="1">Cytoplasm</location>
    </subcellularLocation>
</comment>
<evidence type="ECO:0000256" key="2">
    <source>
        <dbReference type="ARBA" id="ARBA00022448"/>
    </source>
</evidence>
<dbReference type="Pfam" id="PF05043">
    <property type="entry name" value="Mga"/>
    <property type="match status" value="1"/>
</dbReference>
<dbReference type="InterPro" id="IPR051351">
    <property type="entry name" value="Ascorbate-PTS_EIIA_comp"/>
</dbReference>
<dbReference type="Gene3D" id="3.40.930.10">
    <property type="entry name" value="Mannitol-specific EII, Chain A"/>
    <property type="match status" value="1"/>
</dbReference>
<dbReference type="PROSITE" id="PS51099">
    <property type="entry name" value="PTS_EIIB_TYPE_2"/>
    <property type="match status" value="1"/>
</dbReference>
<dbReference type="Pfam" id="PF00874">
    <property type="entry name" value="PRD"/>
    <property type="match status" value="1"/>
</dbReference>
<dbReference type="AlphaFoldDB" id="A0A1H0W329"/>
<keyword evidence="3" id="KW-0963">Cytoplasm</keyword>
<dbReference type="OrthoDB" id="369398at2"/>
<dbReference type="CDD" id="cd05568">
    <property type="entry name" value="PTS_IIB_bgl_like"/>
    <property type="match status" value="1"/>
</dbReference>
<feature type="domain" description="PTS EIIA type-2" evidence="12">
    <location>
        <begin position="538"/>
        <end position="681"/>
    </location>
</feature>
<evidence type="ECO:0000256" key="11">
    <source>
        <dbReference type="ARBA" id="ARBA00042072"/>
    </source>
</evidence>
<accession>A0A1H0W329</accession>
<evidence type="ECO:0000313" key="16">
    <source>
        <dbReference type="Proteomes" id="UP000199159"/>
    </source>
</evidence>
<keyword evidence="4" id="KW-0597">Phosphoprotein</keyword>
<dbReference type="InterPro" id="IPR007737">
    <property type="entry name" value="Mga_HTH"/>
</dbReference>
<dbReference type="SUPFAM" id="SSF63520">
    <property type="entry name" value="PTS-regulatory domain, PRD"/>
    <property type="match status" value="1"/>
</dbReference>
<evidence type="ECO:0000256" key="7">
    <source>
        <dbReference type="ARBA" id="ARBA00022777"/>
    </source>
</evidence>
<keyword evidence="6" id="KW-0598">Phosphotransferase system</keyword>
<dbReference type="GO" id="GO:0005737">
    <property type="term" value="C:cytoplasm"/>
    <property type="evidence" value="ECO:0007669"/>
    <property type="project" value="UniProtKB-SubCell"/>
</dbReference>
<dbReference type="PROSITE" id="PS51372">
    <property type="entry name" value="PRD_2"/>
    <property type="match status" value="1"/>
</dbReference>
<evidence type="ECO:0000256" key="4">
    <source>
        <dbReference type="ARBA" id="ARBA00022553"/>
    </source>
</evidence>
<dbReference type="Proteomes" id="UP000199159">
    <property type="component" value="Unassembled WGS sequence"/>
</dbReference>
<keyword evidence="2" id="KW-0813">Transport</keyword>
<dbReference type="RefSeq" id="WP_090856528.1">
    <property type="nucleotide sequence ID" value="NZ_FNJU01000009.1"/>
</dbReference>
<evidence type="ECO:0000259" key="13">
    <source>
        <dbReference type="PROSITE" id="PS51099"/>
    </source>
</evidence>
<evidence type="ECO:0000256" key="8">
    <source>
        <dbReference type="ARBA" id="ARBA00023159"/>
    </source>
</evidence>
<evidence type="ECO:0000259" key="12">
    <source>
        <dbReference type="PROSITE" id="PS51094"/>
    </source>
</evidence>
<dbReference type="STRING" id="930152.SAMN05216565_10915"/>
<evidence type="ECO:0000256" key="1">
    <source>
        <dbReference type="ARBA" id="ARBA00004496"/>
    </source>
</evidence>
<evidence type="ECO:0000259" key="14">
    <source>
        <dbReference type="PROSITE" id="PS51372"/>
    </source>
</evidence>
<dbReference type="Pfam" id="PF02302">
    <property type="entry name" value="PTS_IIB"/>
    <property type="match status" value="1"/>
</dbReference>
<evidence type="ECO:0000256" key="3">
    <source>
        <dbReference type="ARBA" id="ARBA00022490"/>
    </source>
</evidence>
<keyword evidence="8" id="KW-0010">Activator</keyword>
<evidence type="ECO:0000256" key="10">
    <source>
        <dbReference type="ARBA" id="ARBA00041175"/>
    </source>
</evidence>
<dbReference type="Gene3D" id="3.40.50.2300">
    <property type="match status" value="1"/>
</dbReference>
<dbReference type="InterPro" id="IPR011608">
    <property type="entry name" value="PRD"/>
</dbReference>
<comment type="function">
    <text evidence="9">The phosphoenolpyruvate-dependent sugar phosphotransferase system (sugar PTS), a major carbohydrate active transport system, catalyzes the phosphorylation of incoming sugar substrates concomitantly with their translocation across the cell membrane. The enzyme II UlaABC PTS system is involved in ascorbate transport.</text>
</comment>
<keyword evidence="7" id="KW-0418">Kinase</keyword>
<dbReference type="PROSITE" id="PS51094">
    <property type="entry name" value="PTS_EIIA_TYPE_2"/>
    <property type="match status" value="1"/>
</dbReference>
<keyword evidence="16" id="KW-1185">Reference proteome</keyword>
<dbReference type="InterPro" id="IPR036388">
    <property type="entry name" value="WH-like_DNA-bd_sf"/>
</dbReference>
<feature type="domain" description="PRD" evidence="14">
    <location>
        <begin position="288"/>
        <end position="395"/>
    </location>
</feature>
<evidence type="ECO:0000256" key="5">
    <source>
        <dbReference type="ARBA" id="ARBA00022679"/>
    </source>
</evidence>
<evidence type="ECO:0000313" key="15">
    <source>
        <dbReference type="EMBL" id="SDP85150.1"/>
    </source>
</evidence>
<organism evidence="15 16">
    <name type="scientific">Litchfieldia salsa</name>
    <dbReference type="NCBI Taxonomy" id="930152"/>
    <lineage>
        <taxon>Bacteria</taxon>
        <taxon>Bacillati</taxon>
        <taxon>Bacillota</taxon>
        <taxon>Bacilli</taxon>
        <taxon>Bacillales</taxon>
        <taxon>Bacillaceae</taxon>
        <taxon>Litchfieldia</taxon>
    </lineage>
</organism>
<dbReference type="InterPro" id="IPR036634">
    <property type="entry name" value="PRD_sf"/>
</dbReference>
<dbReference type="GO" id="GO:0008982">
    <property type="term" value="F:protein-N(PI)-phosphohistidine-sugar phosphotransferase activity"/>
    <property type="evidence" value="ECO:0007669"/>
    <property type="project" value="InterPro"/>
</dbReference>
<dbReference type="Gene3D" id="1.10.1790.10">
    <property type="entry name" value="PRD domain"/>
    <property type="match status" value="1"/>
</dbReference>